<dbReference type="OrthoDB" id="4869119at2"/>
<name>A0A6N7EGY4_9MICO</name>
<reference evidence="3 4" key="1">
    <citation type="submission" date="2019-10" db="EMBL/GenBank/DDBJ databases">
        <title>Georgenia wutianyii sp. nov. and Georgenia yuyongxinii sp. nov. isolated from plateau pika (Ochotona curzoniae) in the Qinghai-Tibet plateau of China.</title>
        <authorList>
            <person name="Tian Z."/>
        </authorList>
    </citation>
    <scope>NUCLEOTIDE SEQUENCE [LARGE SCALE GENOMIC DNA]</scope>
    <source>
        <strain evidence="3 4">JCM 19765</strain>
    </source>
</reference>
<keyword evidence="1" id="KW-0472">Membrane</keyword>
<protein>
    <submittedName>
        <fullName evidence="3">Pilus assembly protein</fullName>
    </submittedName>
</protein>
<evidence type="ECO:0000313" key="3">
    <source>
        <dbReference type="EMBL" id="MPV35957.1"/>
    </source>
</evidence>
<gene>
    <name evidence="3" type="ORF">GB881_02650</name>
</gene>
<feature type="domain" description="TadE-like" evidence="2">
    <location>
        <begin position="16"/>
        <end position="58"/>
    </location>
</feature>
<dbReference type="RefSeq" id="WP_152193259.1">
    <property type="nucleotide sequence ID" value="NZ_VUKD01000001.1"/>
</dbReference>
<accession>A0A6N7EGY4</accession>
<dbReference type="Pfam" id="PF07811">
    <property type="entry name" value="TadE"/>
    <property type="match status" value="1"/>
</dbReference>
<keyword evidence="1" id="KW-0812">Transmembrane</keyword>
<evidence type="ECO:0000259" key="2">
    <source>
        <dbReference type="Pfam" id="PF07811"/>
    </source>
</evidence>
<comment type="caution">
    <text evidence="3">The sequence shown here is derived from an EMBL/GenBank/DDBJ whole genome shotgun (WGS) entry which is preliminary data.</text>
</comment>
<dbReference type="AlphaFoldDB" id="A0A6N7EGY4"/>
<organism evidence="3 4">
    <name type="scientific">Georgenia subflava</name>
    <dbReference type="NCBI Taxonomy" id="1622177"/>
    <lineage>
        <taxon>Bacteria</taxon>
        <taxon>Bacillati</taxon>
        <taxon>Actinomycetota</taxon>
        <taxon>Actinomycetes</taxon>
        <taxon>Micrococcales</taxon>
        <taxon>Bogoriellaceae</taxon>
        <taxon>Georgenia</taxon>
    </lineage>
</organism>
<sequence>MRRLRGWRARARDDRGSAAIETVIGIPAFMLFVGLIIFAGRTAVAHQAVEQAAYDAARAASITRTTATADDAARQAASDTLANQGLHCATTNITVDTNALAVEVGSFGTVTVEVACLVDLSDLAVPGVPGTHLVSAEVASPVDAHRERG</sequence>
<dbReference type="EMBL" id="WHPC01000005">
    <property type="protein sequence ID" value="MPV35957.1"/>
    <property type="molecule type" value="Genomic_DNA"/>
</dbReference>
<feature type="transmembrane region" description="Helical" evidence="1">
    <location>
        <begin position="20"/>
        <end position="40"/>
    </location>
</feature>
<proteinExistence type="predicted"/>
<dbReference type="Proteomes" id="UP000437709">
    <property type="component" value="Unassembled WGS sequence"/>
</dbReference>
<evidence type="ECO:0000313" key="4">
    <source>
        <dbReference type="Proteomes" id="UP000437709"/>
    </source>
</evidence>
<keyword evidence="4" id="KW-1185">Reference proteome</keyword>
<dbReference type="InterPro" id="IPR012495">
    <property type="entry name" value="TadE-like_dom"/>
</dbReference>
<keyword evidence="1" id="KW-1133">Transmembrane helix</keyword>
<evidence type="ECO:0000256" key="1">
    <source>
        <dbReference type="SAM" id="Phobius"/>
    </source>
</evidence>